<accession>A0A941GQV1</accession>
<comment type="caution">
    <text evidence="1">The sequence shown here is derived from an EMBL/GenBank/DDBJ whole genome shotgun (WGS) entry which is preliminary data.</text>
</comment>
<dbReference type="SUPFAM" id="SSF47781">
    <property type="entry name" value="RuvA domain 2-like"/>
    <property type="match status" value="2"/>
</dbReference>
<sequence>MWFLRKNLPEKLLQNPYCRLESMAEIEMAAALGMRIDVNQASVDDWLRLPGISIHQARSLVELIGMGVQLLCLEDLAAALSMPVGRVKPWEPVLDFSYYDPASMLTPHKINPNTASKQELAEIPLLNLTIASMIVENRIENGVYLNLADLQRRLGFSSDLISQLLHYLKF</sequence>
<dbReference type="AlphaFoldDB" id="A0A941GQV1"/>
<dbReference type="InterPro" id="IPR010994">
    <property type="entry name" value="RuvA_2-like"/>
</dbReference>
<dbReference type="Proteomes" id="UP000767446">
    <property type="component" value="Unassembled WGS sequence"/>
</dbReference>
<evidence type="ECO:0000313" key="1">
    <source>
        <dbReference type="EMBL" id="MBR8826307.1"/>
    </source>
</evidence>
<dbReference type="GO" id="GO:0015628">
    <property type="term" value="P:protein secretion by the type II secretion system"/>
    <property type="evidence" value="ECO:0007669"/>
    <property type="project" value="TreeGrafter"/>
</dbReference>
<dbReference type="GO" id="GO:0003677">
    <property type="term" value="F:DNA binding"/>
    <property type="evidence" value="ECO:0007669"/>
    <property type="project" value="UniProtKB-KW"/>
</dbReference>
<keyword evidence="1" id="KW-0238">DNA-binding</keyword>
<reference evidence="1" key="1">
    <citation type="submission" date="2021-02" db="EMBL/GenBank/DDBJ databases">
        <title>Metagenome analyses of Stigonema ocellatum DSM 106950, Chlorogloea purpurea SAG 13.99 and Gomphosphaeria aponina DSM 107014.</title>
        <authorList>
            <person name="Marter P."/>
            <person name="Huang S."/>
        </authorList>
    </citation>
    <scope>NUCLEOTIDE SEQUENCE</scope>
    <source>
        <strain evidence="1">JP213</strain>
    </source>
</reference>
<evidence type="ECO:0000313" key="2">
    <source>
        <dbReference type="Proteomes" id="UP000767446"/>
    </source>
</evidence>
<dbReference type="EMBL" id="JADQBC010000001">
    <property type="protein sequence ID" value="MBR8826307.1"/>
    <property type="molecule type" value="Genomic_DNA"/>
</dbReference>
<dbReference type="GO" id="GO:0015627">
    <property type="term" value="C:type II protein secretion system complex"/>
    <property type="evidence" value="ECO:0007669"/>
    <property type="project" value="TreeGrafter"/>
</dbReference>
<dbReference type="PANTHER" id="PTHR21180">
    <property type="entry name" value="ENDONUCLEASE/EXONUCLEASE/PHOSPHATASE FAMILY DOMAIN-CONTAINING PROTEIN 1"/>
    <property type="match status" value="1"/>
</dbReference>
<proteinExistence type="predicted"/>
<organism evidence="1 2">
    <name type="scientific">Gomphosphaeria aponina SAG 52.96 = DSM 107014</name>
    <dbReference type="NCBI Taxonomy" id="1521640"/>
    <lineage>
        <taxon>Bacteria</taxon>
        <taxon>Bacillati</taxon>
        <taxon>Cyanobacteriota</taxon>
        <taxon>Cyanophyceae</taxon>
        <taxon>Oscillatoriophycideae</taxon>
        <taxon>Chroococcales</taxon>
        <taxon>Gomphosphaeriaceae</taxon>
        <taxon>Gomphosphaeria</taxon>
    </lineage>
</organism>
<name>A0A941GQV1_9CHRO</name>
<dbReference type="PANTHER" id="PTHR21180:SF32">
    <property type="entry name" value="ENDONUCLEASE_EXONUCLEASE_PHOSPHATASE FAMILY DOMAIN-CONTAINING PROTEIN 1"/>
    <property type="match status" value="1"/>
</dbReference>
<protein>
    <submittedName>
        <fullName evidence="1">ComEA family DNA-binding protein</fullName>
    </submittedName>
</protein>
<gene>
    <name evidence="1" type="ORF">DSM107014_00130</name>
</gene>
<dbReference type="Pfam" id="PF12836">
    <property type="entry name" value="HHH_3"/>
    <property type="match status" value="1"/>
</dbReference>
<dbReference type="Gene3D" id="1.10.150.320">
    <property type="entry name" value="Photosystem II 12 kDa extrinsic protein"/>
    <property type="match status" value="1"/>
</dbReference>
<dbReference type="InterPro" id="IPR051675">
    <property type="entry name" value="Endo/Exo/Phosphatase_dom_1"/>
</dbReference>